<evidence type="ECO:0000313" key="1">
    <source>
        <dbReference type="EMBL" id="MCF7223413.1"/>
    </source>
</evidence>
<reference evidence="1" key="1">
    <citation type="submission" date="2022-01" db="EMBL/GenBank/DDBJ databases">
        <title>Lysobacter chinensis sp. nov., a bacterium isolated from cow dung compost.</title>
        <authorList>
            <person name="Liu Y."/>
        </authorList>
    </citation>
    <scope>NUCLEOTIDE SEQUENCE</scope>
    <source>
        <strain evidence="1">TLK-CK17</strain>
    </source>
</reference>
<name>A0ABS9HYG5_9GAMM</name>
<reference evidence="1" key="2">
    <citation type="submission" date="2022-01" db="EMBL/GenBank/DDBJ databases">
        <authorList>
            <person name="Zhou L.Y."/>
        </authorList>
    </citation>
    <scope>NUCLEOTIDE SEQUENCE</scope>
    <source>
        <strain evidence="1">TLK-CK17</strain>
    </source>
</reference>
<comment type="caution">
    <text evidence="1">The sequence shown here is derived from an EMBL/GenBank/DDBJ whole genome shotgun (WGS) entry which is preliminary data.</text>
</comment>
<accession>A0ABS9HYG5</accession>
<keyword evidence="2" id="KW-1185">Reference proteome</keyword>
<proteinExistence type="predicted"/>
<sequence>MAVIDAVHDLIDGVGSEERLASSIRDAFVLGGSGVWENAGKWLRKSSTDYPVVLGLWSEFASHGHAEVRFRTACFLDEMPQDTYRLISSALLVDRSTRVARMAAARVAERGSGA</sequence>
<protein>
    <recommendedName>
        <fullName evidence="3">HEAT repeat domain-containing protein</fullName>
    </recommendedName>
</protein>
<organism evidence="1 2">
    <name type="scientific">Marilutibacter chinensis</name>
    <dbReference type="NCBI Taxonomy" id="2912247"/>
    <lineage>
        <taxon>Bacteria</taxon>
        <taxon>Pseudomonadati</taxon>
        <taxon>Pseudomonadota</taxon>
        <taxon>Gammaproteobacteria</taxon>
        <taxon>Lysobacterales</taxon>
        <taxon>Lysobacteraceae</taxon>
        <taxon>Marilutibacter</taxon>
    </lineage>
</organism>
<gene>
    <name evidence="1" type="ORF">L3V18_16690</name>
</gene>
<dbReference type="EMBL" id="JAKJPO010000015">
    <property type="protein sequence ID" value="MCF7223413.1"/>
    <property type="molecule type" value="Genomic_DNA"/>
</dbReference>
<evidence type="ECO:0008006" key="3">
    <source>
        <dbReference type="Google" id="ProtNLM"/>
    </source>
</evidence>
<dbReference type="Proteomes" id="UP001430796">
    <property type="component" value="Unassembled WGS sequence"/>
</dbReference>
<dbReference type="RefSeq" id="WP_237056416.1">
    <property type="nucleotide sequence ID" value="NZ_JAKJPO010000015.1"/>
</dbReference>
<evidence type="ECO:0000313" key="2">
    <source>
        <dbReference type="Proteomes" id="UP001430796"/>
    </source>
</evidence>